<feature type="domain" description="Tyrosine specific protein phosphatases" evidence="2">
    <location>
        <begin position="423"/>
        <end position="503"/>
    </location>
</feature>
<keyword evidence="1" id="KW-0378">Hydrolase</keyword>
<dbReference type="Gene3D" id="3.90.190.10">
    <property type="entry name" value="Protein tyrosine phosphatase superfamily"/>
    <property type="match status" value="1"/>
</dbReference>
<keyword evidence="4" id="KW-1185">Reference proteome</keyword>
<evidence type="ECO:0000313" key="3">
    <source>
        <dbReference type="EMBL" id="CAL1707987.1"/>
    </source>
</evidence>
<dbReference type="PROSITE" id="PS50056">
    <property type="entry name" value="TYR_PHOSPHATASE_2"/>
    <property type="match status" value="1"/>
</dbReference>
<evidence type="ECO:0000256" key="1">
    <source>
        <dbReference type="ARBA" id="ARBA00022801"/>
    </source>
</evidence>
<dbReference type="InterPro" id="IPR029021">
    <property type="entry name" value="Prot-tyrosine_phosphatase-like"/>
</dbReference>
<proteinExistence type="predicted"/>
<reference evidence="4" key="1">
    <citation type="submission" date="2024-04" db="EMBL/GenBank/DDBJ databases">
        <authorList>
            <person name="Shaw F."/>
            <person name="Minotto A."/>
        </authorList>
    </citation>
    <scope>NUCLEOTIDE SEQUENCE [LARGE SCALE GENOMIC DNA]</scope>
</reference>
<protein>
    <recommendedName>
        <fullName evidence="2">Tyrosine specific protein phosphatases domain-containing protein</fullName>
    </recommendedName>
</protein>
<organism evidence="3 4">
    <name type="scientific">Somion occarium</name>
    <dbReference type="NCBI Taxonomy" id="3059160"/>
    <lineage>
        <taxon>Eukaryota</taxon>
        <taxon>Fungi</taxon>
        <taxon>Dikarya</taxon>
        <taxon>Basidiomycota</taxon>
        <taxon>Agaricomycotina</taxon>
        <taxon>Agaricomycetes</taxon>
        <taxon>Polyporales</taxon>
        <taxon>Cerrenaceae</taxon>
        <taxon>Somion</taxon>
    </lineage>
</organism>
<dbReference type="PANTHER" id="PTHR23339">
    <property type="entry name" value="TYROSINE SPECIFIC PROTEIN PHOSPHATASE AND DUAL SPECIFICITY PROTEIN PHOSPHATASE"/>
    <property type="match status" value="1"/>
</dbReference>
<dbReference type="EMBL" id="OZ037947">
    <property type="protein sequence ID" value="CAL1707987.1"/>
    <property type="molecule type" value="Genomic_DNA"/>
</dbReference>
<accession>A0ABP1DJI0</accession>
<evidence type="ECO:0000313" key="4">
    <source>
        <dbReference type="Proteomes" id="UP001497453"/>
    </source>
</evidence>
<sequence>MSTTLIEIETVTLSDRLEKPATTPTLRRHRAGTKGKIQTEELLAAQLSPLASLHHASYYSRTRFGPAGCSATYVPLSIHMPDHVKELQAQQAIQAAQQAWWHCRCSQTTSDGSKRTICSSRGNPLLSPSTSCVNIQDELLEAIASPLSLDPVEGPISAPPSPSMSKIWKTSDSHPINLSVMIPPELLQVISAHLIQNENTLPIMFDLSPSKHLHLLLDRPRDSLNQRDIPSAHVRSITLASSRSSNTSRSSDLVSVLWKQTFARKKSKSELSLNTVPKQAKVRSDPVLGTARRPSFDIRPIRRRLCRSSSQSKHDTNTAVARKTPESIVIGNLFLSSCPGKKVRLDGPVNGRSAVRRDLAQDLMRMRGAGVRCVVCCLDDAELEFLGAPWPEYCRIANEIGLDILRLPVPEGLAPLDPSTFDAHLTRLITTYTLNGHHTLVHCRGGVGRAGLIACCWILKLGLCGWVDTDPCSNAYVDEPELGLRRDTLLLVERALSVVRRRRSPKAVETYEQVKFMVDYVEFLRKGGNGGGSASINGGSLDGELDVKLGASMLENSRPAWNLKVE</sequence>
<dbReference type="InterPro" id="IPR000387">
    <property type="entry name" value="Tyr_Pase_dom"/>
</dbReference>
<name>A0ABP1DJI0_9APHY</name>
<gene>
    <name evidence="3" type="ORF">GFSPODELE1_LOCUS6635</name>
</gene>
<evidence type="ECO:0000259" key="2">
    <source>
        <dbReference type="PROSITE" id="PS50056"/>
    </source>
</evidence>
<dbReference type="SUPFAM" id="SSF52799">
    <property type="entry name" value="(Phosphotyrosine protein) phosphatases II"/>
    <property type="match status" value="1"/>
</dbReference>
<dbReference type="Pfam" id="PF22784">
    <property type="entry name" value="PTP-SAK"/>
    <property type="match status" value="1"/>
</dbReference>
<dbReference type="InterPro" id="IPR050561">
    <property type="entry name" value="PTP"/>
</dbReference>
<dbReference type="InterPro" id="IPR057023">
    <property type="entry name" value="PTP-SAK"/>
</dbReference>
<dbReference type="Proteomes" id="UP001497453">
    <property type="component" value="Chromosome 4"/>
</dbReference>